<dbReference type="PANTHER" id="PTHR47064:SF2">
    <property type="entry name" value="SMP-30_GLUCONOLACTONASE_LRE-LIKE REGION DOMAIN-CONTAINING PROTEIN-RELATED"/>
    <property type="match status" value="1"/>
</dbReference>
<organism evidence="2 3">
    <name type="scientific">Elsinoe batatas</name>
    <dbReference type="NCBI Taxonomy" id="2601811"/>
    <lineage>
        <taxon>Eukaryota</taxon>
        <taxon>Fungi</taxon>
        <taxon>Dikarya</taxon>
        <taxon>Ascomycota</taxon>
        <taxon>Pezizomycotina</taxon>
        <taxon>Dothideomycetes</taxon>
        <taxon>Dothideomycetidae</taxon>
        <taxon>Myriangiales</taxon>
        <taxon>Elsinoaceae</taxon>
        <taxon>Elsinoe</taxon>
    </lineage>
</organism>
<sequence>MTMAEVTFVTHHPEFASIIGDSPTSKLLAETDTTTREPLFHEACVYHAPTRSVFVTSNQLSSQDSTIHPTGKYIRLSQIHDDTADGQSPGKAKVDDVTPPPLARSMLNGGVNFTGDALLVCAQGSTDDEDHSGLVILSAKDATQGEPAAFDVKPLVTSYHGNAFNSVNDVIVHPVDGSVWFTDPCYGFHQGIRSIPQLPDQVYRFDPTTGSVRAIADGFTRPNGLCFSPDLKALYITDTGAIHGSSAVPLNLAGPSHIYAFDIIERDQGTFLANRRLFAHAPGRLPDGIKCDTKGNVYAGCMDGVEVWNKAGVLVGVIQVPGGVANFCFGEKGAMYLCNETRFWKVQLAGEDVRGALLGI</sequence>
<gene>
    <name evidence="2" type="ORF">KVT40_002483</name>
</gene>
<name>A0A8K0PIL1_9PEZI</name>
<dbReference type="SUPFAM" id="SSF63829">
    <property type="entry name" value="Calcium-dependent phosphotriesterase"/>
    <property type="match status" value="1"/>
</dbReference>
<protein>
    <recommendedName>
        <fullName evidence="1">SMP-30/Gluconolactonase/LRE-like region domain-containing protein</fullName>
    </recommendedName>
</protein>
<proteinExistence type="predicted"/>
<dbReference type="Pfam" id="PF08450">
    <property type="entry name" value="SGL"/>
    <property type="match status" value="1"/>
</dbReference>
<evidence type="ECO:0000259" key="1">
    <source>
        <dbReference type="Pfam" id="PF08450"/>
    </source>
</evidence>
<accession>A0A8K0PIL1</accession>
<dbReference type="OrthoDB" id="423498at2759"/>
<keyword evidence="3" id="KW-1185">Reference proteome</keyword>
<dbReference type="Gene3D" id="2.120.10.30">
    <property type="entry name" value="TolB, C-terminal domain"/>
    <property type="match status" value="1"/>
</dbReference>
<feature type="domain" description="SMP-30/Gluconolactonase/LRE-like region" evidence="1">
    <location>
        <begin position="132"/>
        <end position="333"/>
    </location>
</feature>
<dbReference type="AlphaFoldDB" id="A0A8K0PIL1"/>
<dbReference type="InterPro" id="IPR011042">
    <property type="entry name" value="6-blade_b-propeller_TolB-like"/>
</dbReference>
<dbReference type="EMBL" id="JAESVG020000003">
    <property type="protein sequence ID" value="KAG8628618.1"/>
    <property type="molecule type" value="Genomic_DNA"/>
</dbReference>
<dbReference type="InterPro" id="IPR052988">
    <property type="entry name" value="Oryzine_lactonohydrolase"/>
</dbReference>
<evidence type="ECO:0000313" key="2">
    <source>
        <dbReference type="EMBL" id="KAG8628618.1"/>
    </source>
</evidence>
<evidence type="ECO:0000313" key="3">
    <source>
        <dbReference type="Proteomes" id="UP000809789"/>
    </source>
</evidence>
<dbReference type="PANTHER" id="PTHR47064">
    <property type="entry name" value="PUTATIVE (AFU_ORTHOLOGUE AFUA_1G08990)-RELATED"/>
    <property type="match status" value="1"/>
</dbReference>
<reference evidence="2" key="1">
    <citation type="submission" date="2021-07" db="EMBL/GenBank/DDBJ databases">
        <title>Elsinoe batatas strain:CRI-CJ2 Genome sequencing and assembly.</title>
        <authorList>
            <person name="Huang L."/>
        </authorList>
    </citation>
    <scope>NUCLEOTIDE SEQUENCE</scope>
    <source>
        <strain evidence="2">CRI-CJ2</strain>
    </source>
</reference>
<comment type="caution">
    <text evidence="2">The sequence shown here is derived from an EMBL/GenBank/DDBJ whole genome shotgun (WGS) entry which is preliminary data.</text>
</comment>
<dbReference type="InterPro" id="IPR013658">
    <property type="entry name" value="SGL"/>
</dbReference>
<dbReference type="Proteomes" id="UP000809789">
    <property type="component" value="Unassembled WGS sequence"/>
</dbReference>